<reference evidence="1" key="1">
    <citation type="journal article" date="2020" name="Nature">
        <title>Giant virus diversity and host interactions through global metagenomics.</title>
        <authorList>
            <person name="Schulz F."/>
            <person name="Roux S."/>
            <person name="Paez-Espino D."/>
            <person name="Jungbluth S."/>
            <person name="Walsh D.A."/>
            <person name="Denef V.J."/>
            <person name="McMahon K.D."/>
            <person name="Konstantinidis K.T."/>
            <person name="Eloe-Fadrosh E.A."/>
            <person name="Kyrpides N.C."/>
            <person name="Woyke T."/>
        </authorList>
    </citation>
    <scope>NUCLEOTIDE SEQUENCE</scope>
    <source>
        <strain evidence="1">GVMAG-M-3300023179-2</strain>
    </source>
</reference>
<dbReference type="EMBL" id="MN739800">
    <property type="protein sequence ID" value="QHT26692.1"/>
    <property type="molecule type" value="Genomic_DNA"/>
</dbReference>
<organism evidence="1">
    <name type="scientific">viral metagenome</name>
    <dbReference type="NCBI Taxonomy" id="1070528"/>
    <lineage>
        <taxon>unclassified sequences</taxon>
        <taxon>metagenomes</taxon>
        <taxon>organismal metagenomes</taxon>
    </lineage>
</organism>
<protein>
    <submittedName>
        <fullName evidence="1">Uncharacterized protein</fullName>
    </submittedName>
</protein>
<proteinExistence type="predicted"/>
<evidence type="ECO:0000313" key="1">
    <source>
        <dbReference type="EMBL" id="QHT26692.1"/>
    </source>
</evidence>
<sequence>MNFLYLLYHTKISNNNFIKCIGINLKNASSNNCIKYF</sequence>
<dbReference type="AlphaFoldDB" id="A0A6C0ED75"/>
<accession>A0A6C0ED75</accession>
<name>A0A6C0ED75_9ZZZZ</name>